<dbReference type="Proteomes" id="UP001157167">
    <property type="component" value="Unassembled WGS sequence"/>
</dbReference>
<sequence length="383" mass="43421">MQAHFPDYPIQSIRLDGAGEFTSQSFDNYCMSLGIDVEHPVAHVHTQNGLAESFIKRLQLIARPMLMRTKLPISAWGYAILHAAALVRLRPTAYHEFSPLQLVFGYQPDISHLRVFGCAVYVPIPPPQRTKFGPQRRLGIYVGFDSPSIIRFIEPLTGDTFTARFADCHFDETIFPPLGGGIKPVERRELCWNTTNLSHMDPRTKQCETEVQRITKLQNIVSSMPDAFTDTARVTRSYIPATNFPAKIDIPKEQPLSLIANESSKARLKRGRPTGSKDSVPRKKKQNAGENPLEDILAIIPATDFEKSDEKETPISNKIPENKEVSLNYTWSRKLWDRKDAIIDNIFAYNVANEISADEYDPLSLEECRNHSEWPKWKAAIQA</sequence>
<comment type="caution">
    <text evidence="3">The sequence shown here is derived from an EMBL/GenBank/DDBJ whole genome shotgun (WGS) entry which is preliminary data.</text>
</comment>
<keyword evidence="4" id="KW-1185">Reference proteome</keyword>
<dbReference type="PANTHER" id="PTHR42648:SF25">
    <property type="entry name" value="RNA-DIRECTED DNA POLYMERASE"/>
    <property type="match status" value="1"/>
</dbReference>
<dbReference type="InterPro" id="IPR057670">
    <property type="entry name" value="SH3_retrovirus"/>
</dbReference>
<dbReference type="Pfam" id="PF25597">
    <property type="entry name" value="SH3_retrovirus"/>
    <property type="match status" value="1"/>
</dbReference>
<dbReference type="InterPro" id="IPR039537">
    <property type="entry name" value="Retrotran_Ty1/copia-like"/>
</dbReference>
<proteinExistence type="predicted"/>
<reference evidence="4" key="1">
    <citation type="journal article" date="2019" name="Int. J. Syst. Evol. Microbiol.">
        <title>The Global Catalogue of Microorganisms (GCM) 10K type strain sequencing project: providing services to taxonomists for standard genome sequencing and annotation.</title>
        <authorList>
            <consortium name="The Broad Institute Genomics Platform"/>
            <consortium name="The Broad Institute Genome Sequencing Center for Infectious Disease"/>
            <person name="Wu L."/>
            <person name="Ma J."/>
        </authorList>
    </citation>
    <scope>NUCLEOTIDE SEQUENCE [LARGE SCALE GENOMIC DNA]</scope>
    <source>
        <strain evidence="4">NBRC 102407</strain>
    </source>
</reference>
<feature type="region of interest" description="Disordered" evidence="1">
    <location>
        <begin position="261"/>
        <end position="292"/>
    </location>
</feature>
<protein>
    <recommendedName>
        <fullName evidence="2">Integrase catalytic domain-containing protein</fullName>
    </recommendedName>
</protein>
<feature type="domain" description="Integrase catalytic" evidence="2">
    <location>
        <begin position="1"/>
        <end position="107"/>
    </location>
</feature>
<evidence type="ECO:0000256" key="1">
    <source>
        <dbReference type="SAM" id="MobiDB-lite"/>
    </source>
</evidence>
<dbReference type="SUPFAM" id="SSF53098">
    <property type="entry name" value="Ribonuclease H-like"/>
    <property type="match status" value="1"/>
</dbReference>
<name>A0ABQ6FHQ0_9RHOO</name>
<accession>A0ABQ6FHQ0</accession>
<evidence type="ECO:0000313" key="3">
    <source>
        <dbReference type="EMBL" id="GLT24789.1"/>
    </source>
</evidence>
<dbReference type="InterPro" id="IPR012337">
    <property type="entry name" value="RNaseH-like_sf"/>
</dbReference>
<dbReference type="EMBL" id="BSPX01000172">
    <property type="protein sequence ID" value="GLT24789.1"/>
    <property type="molecule type" value="Genomic_DNA"/>
</dbReference>
<gene>
    <name evidence="3" type="ORF">GCM10007933_42910</name>
</gene>
<dbReference type="InterPro" id="IPR036397">
    <property type="entry name" value="RNaseH_sf"/>
</dbReference>
<organism evidence="3 4">
    <name type="scientific">Zoogloea oryzae</name>
    <dbReference type="NCBI Taxonomy" id="310767"/>
    <lineage>
        <taxon>Bacteria</taxon>
        <taxon>Pseudomonadati</taxon>
        <taxon>Pseudomonadota</taxon>
        <taxon>Betaproteobacteria</taxon>
        <taxon>Rhodocyclales</taxon>
        <taxon>Zoogloeaceae</taxon>
        <taxon>Zoogloea</taxon>
    </lineage>
</organism>
<dbReference type="Gene3D" id="3.30.420.10">
    <property type="entry name" value="Ribonuclease H-like superfamily/Ribonuclease H"/>
    <property type="match status" value="1"/>
</dbReference>
<dbReference type="InterPro" id="IPR001584">
    <property type="entry name" value="Integrase_cat-core"/>
</dbReference>
<dbReference type="PROSITE" id="PS50994">
    <property type="entry name" value="INTEGRASE"/>
    <property type="match status" value="1"/>
</dbReference>
<evidence type="ECO:0000313" key="4">
    <source>
        <dbReference type="Proteomes" id="UP001157167"/>
    </source>
</evidence>
<dbReference type="PANTHER" id="PTHR42648">
    <property type="entry name" value="TRANSPOSASE, PUTATIVE-RELATED"/>
    <property type="match status" value="1"/>
</dbReference>
<evidence type="ECO:0000259" key="2">
    <source>
        <dbReference type="PROSITE" id="PS50994"/>
    </source>
</evidence>